<name>A0A0H2QWA7_9AGAM</name>
<keyword evidence="1" id="KW-0732">Signal</keyword>
<feature type="chain" id="PRO_5005201356" description="Secreted protein" evidence="1">
    <location>
        <begin position="23"/>
        <end position="93"/>
    </location>
</feature>
<keyword evidence="3" id="KW-1185">Reference proteome</keyword>
<sequence length="93" mass="10238">MLPNCMCVFILFLISFRNTDRSMRIDVGIFGRPASGVYSSKVLMGCIVFPGGRIRQFGEGIIKYRSSPTPSMITLGLDGTYRRHASRPMSGGS</sequence>
<evidence type="ECO:0000313" key="2">
    <source>
        <dbReference type="EMBL" id="KLO03865.1"/>
    </source>
</evidence>
<protein>
    <recommendedName>
        <fullName evidence="4">Secreted protein</fullName>
    </recommendedName>
</protein>
<evidence type="ECO:0000256" key="1">
    <source>
        <dbReference type="SAM" id="SignalP"/>
    </source>
</evidence>
<gene>
    <name evidence="2" type="ORF">SCHPADRAFT_766048</name>
</gene>
<organism evidence="2 3">
    <name type="scientific">Schizopora paradoxa</name>
    <dbReference type="NCBI Taxonomy" id="27342"/>
    <lineage>
        <taxon>Eukaryota</taxon>
        <taxon>Fungi</taxon>
        <taxon>Dikarya</taxon>
        <taxon>Basidiomycota</taxon>
        <taxon>Agaricomycotina</taxon>
        <taxon>Agaricomycetes</taxon>
        <taxon>Hymenochaetales</taxon>
        <taxon>Schizoporaceae</taxon>
        <taxon>Schizopora</taxon>
    </lineage>
</organism>
<accession>A0A0H2QWA7</accession>
<dbReference type="Proteomes" id="UP000053477">
    <property type="component" value="Unassembled WGS sequence"/>
</dbReference>
<feature type="signal peptide" evidence="1">
    <location>
        <begin position="1"/>
        <end position="22"/>
    </location>
</feature>
<evidence type="ECO:0000313" key="3">
    <source>
        <dbReference type="Proteomes" id="UP000053477"/>
    </source>
</evidence>
<dbReference type="EMBL" id="KQ086933">
    <property type="protein sequence ID" value="KLO03865.1"/>
    <property type="molecule type" value="Genomic_DNA"/>
</dbReference>
<dbReference type="InParanoid" id="A0A0H2QWA7"/>
<evidence type="ECO:0008006" key="4">
    <source>
        <dbReference type="Google" id="ProtNLM"/>
    </source>
</evidence>
<dbReference type="AlphaFoldDB" id="A0A0H2QWA7"/>
<proteinExistence type="predicted"/>
<reference evidence="2 3" key="1">
    <citation type="submission" date="2015-04" db="EMBL/GenBank/DDBJ databases">
        <title>Complete genome sequence of Schizopora paradoxa KUC8140, a cosmopolitan wood degrader in East Asia.</title>
        <authorList>
            <consortium name="DOE Joint Genome Institute"/>
            <person name="Min B."/>
            <person name="Park H."/>
            <person name="Jang Y."/>
            <person name="Kim J.-J."/>
            <person name="Kim K.H."/>
            <person name="Pangilinan J."/>
            <person name="Lipzen A."/>
            <person name="Riley R."/>
            <person name="Grigoriev I.V."/>
            <person name="Spatafora J.W."/>
            <person name="Choi I.-G."/>
        </authorList>
    </citation>
    <scope>NUCLEOTIDE SEQUENCE [LARGE SCALE GENOMIC DNA]</scope>
    <source>
        <strain evidence="2 3">KUC8140</strain>
    </source>
</reference>